<name>A0A9W7QG65_BACCE</name>
<evidence type="ECO:0000313" key="2">
    <source>
        <dbReference type="EMBL" id="KAB2397077.1"/>
    </source>
</evidence>
<evidence type="ECO:0000313" key="3">
    <source>
        <dbReference type="Proteomes" id="UP000475765"/>
    </source>
</evidence>
<dbReference type="AlphaFoldDB" id="A0A9W7QG65"/>
<proteinExistence type="predicted"/>
<evidence type="ECO:0000256" key="1">
    <source>
        <dbReference type="SAM" id="MobiDB-lite"/>
    </source>
</evidence>
<comment type="caution">
    <text evidence="2">The sequence shown here is derived from an EMBL/GenBank/DDBJ whole genome shotgun (WGS) entry which is preliminary data.</text>
</comment>
<feature type="non-terminal residue" evidence="2">
    <location>
        <position position="1"/>
    </location>
</feature>
<reference evidence="2 3" key="1">
    <citation type="submission" date="2019-10" db="EMBL/GenBank/DDBJ databases">
        <title>Bacillus from the desert of Cuatro Cinegas, Coahuila.</title>
        <authorList>
            <person name="Olmedo-Alvarez G."/>
            <person name="Saldana S."/>
            <person name="Barcelo D."/>
        </authorList>
    </citation>
    <scope>NUCLEOTIDE SEQUENCE [LARGE SCALE GENOMIC DNA]</scope>
    <source>
        <strain evidence="2 3">CH417_13T</strain>
    </source>
</reference>
<dbReference type="EMBL" id="WBPP01000014">
    <property type="protein sequence ID" value="KAB2397077.1"/>
    <property type="molecule type" value="Genomic_DNA"/>
</dbReference>
<dbReference type="Proteomes" id="UP000475765">
    <property type="component" value="Unassembled WGS sequence"/>
</dbReference>
<gene>
    <name evidence="2" type="ORF">F8172_11530</name>
</gene>
<organism evidence="2 3">
    <name type="scientific">Bacillus cereus</name>
    <dbReference type="NCBI Taxonomy" id="1396"/>
    <lineage>
        <taxon>Bacteria</taxon>
        <taxon>Bacillati</taxon>
        <taxon>Bacillota</taxon>
        <taxon>Bacilli</taxon>
        <taxon>Bacillales</taxon>
        <taxon>Bacillaceae</taxon>
        <taxon>Bacillus</taxon>
        <taxon>Bacillus cereus group</taxon>
    </lineage>
</organism>
<sequence length="109" mass="13185">NNTDLHTTVKRLEKEKKELEPYKVKYERLQKLFAQMQEFYKERVPQGIEKFQQIVGYCKKKVNITLNPFSNTRFSEKNLTEHEKKGYDLASKDLQQKRKSKNKDMDLER</sequence>
<feature type="region of interest" description="Disordered" evidence="1">
    <location>
        <begin position="81"/>
        <end position="109"/>
    </location>
</feature>
<protein>
    <submittedName>
        <fullName evidence="2">Plasmid recombination protein</fullName>
    </submittedName>
</protein>
<accession>A0A9W7QG65</accession>